<feature type="domain" description="HTH cro/C1-type" evidence="2">
    <location>
        <begin position="176"/>
        <end position="192"/>
    </location>
</feature>
<accession>A0A1I0FT10</accession>
<gene>
    <name evidence="4" type="ORF">SAMN02583745_02863</name>
</gene>
<reference evidence="5" key="1">
    <citation type="submission" date="2016-10" db="EMBL/GenBank/DDBJ databases">
        <authorList>
            <person name="Varghese N."/>
            <person name="Submissions S."/>
        </authorList>
    </citation>
    <scope>NUCLEOTIDE SEQUENCE [LARGE SCALE GENOMIC DNA]</scope>
    <source>
        <strain evidence="5">DSM 18579</strain>
    </source>
</reference>
<protein>
    <submittedName>
        <fullName evidence="4">TIGR02594 family protein</fullName>
    </submittedName>
</protein>
<dbReference type="SUPFAM" id="SSF54106">
    <property type="entry name" value="LysM domain"/>
    <property type="match status" value="2"/>
</dbReference>
<dbReference type="SMART" id="SM00257">
    <property type="entry name" value="LysM"/>
    <property type="match status" value="2"/>
</dbReference>
<keyword evidence="5" id="KW-1185">Reference proteome</keyword>
<dbReference type="InterPro" id="IPR013423">
    <property type="entry name" value="CHP02594"/>
</dbReference>
<dbReference type="InterPro" id="IPR001387">
    <property type="entry name" value="Cro/C1-type_HTH"/>
</dbReference>
<evidence type="ECO:0000256" key="1">
    <source>
        <dbReference type="SAM" id="MobiDB-lite"/>
    </source>
</evidence>
<dbReference type="NCBIfam" id="TIGR02594">
    <property type="entry name" value="TIGR02594 family protein"/>
    <property type="match status" value="1"/>
</dbReference>
<dbReference type="Proteomes" id="UP000242642">
    <property type="component" value="Unassembled WGS sequence"/>
</dbReference>
<evidence type="ECO:0000259" key="2">
    <source>
        <dbReference type="PROSITE" id="PS50943"/>
    </source>
</evidence>
<evidence type="ECO:0000259" key="3">
    <source>
        <dbReference type="PROSITE" id="PS51782"/>
    </source>
</evidence>
<feature type="domain" description="LysM" evidence="3">
    <location>
        <begin position="168"/>
        <end position="212"/>
    </location>
</feature>
<dbReference type="AlphaFoldDB" id="A0A1I0FT10"/>
<dbReference type="PROSITE" id="PS50943">
    <property type="entry name" value="HTH_CROC1"/>
    <property type="match status" value="1"/>
</dbReference>
<evidence type="ECO:0000313" key="5">
    <source>
        <dbReference type="Proteomes" id="UP000242642"/>
    </source>
</evidence>
<dbReference type="OrthoDB" id="8776734at2"/>
<dbReference type="EMBL" id="FOHV01000046">
    <property type="protein sequence ID" value="SET60694.1"/>
    <property type="molecule type" value="Genomic_DNA"/>
</dbReference>
<dbReference type="PANTHER" id="PTHR33734">
    <property type="entry name" value="LYSM DOMAIN-CONTAINING GPI-ANCHORED PROTEIN 2"/>
    <property type="match status" value="1"/>
</dbReference>
<dbReference type="InterPro" id="IPR036779">
    <property type="entry name" value="LysM_dom_sf"/>
</dbReference>
<dbReference type="InterPro" id="IPR018392">
    <property type="entry name" value="LysM"/>
</dbReference>
<feature type="domain" description="LysM" evidence="3">
    <location>
        <begin position="223"/>
        <end position="267"/>
    </location>
</feature>
<dbReference type="RefSeq" id="WP_093322559.1">
    <property type="nucleotide sequence ID" value="NZ_FOHV01000046.1"/>
</dbReference>
<feature type="compositionally biased region" description="Basic and acidic residues" evidence="1">
    <location>
        <begin position="278"/>
        <end position="312"/>
    </location>
</feature>
<dbReference type="STRING" id="1123402.SAMN02583745_02863"/>
<dbReference type="Pfam" id="PF01476">
    <property type="entry name" value="LysM"/>
    <property type="match status" value="2"/>
</dbReference>
<feature type="region of interest" description="Disordered" evidence="1">
    <location>
        <begin position="272"/>
        <end position="327"/>
    </location>
</feature>
<evidence type="ECO:0000313" key="4">
    <source>
        <dbReference type="EMBL" id="SET60694.1"/>
    </source>
</evidence>
<dbReference type="PANTHER" id="PTHR33734:SF22">
    <property type="entry name" value="MEMBRANE-BOUND LYTIC MUREIN TRANSGLYCOSYLASE D"/>
    <property type="match status" value="1"/>
</dbReference>
<organism evidence="4 5">
    <name type="scientific">Thorsellia anophelis DSM 18579</name>
    <dbReference type="NCBI Taxonomy" id="1123402"/>
    <lineage>
        <taxon>Bacteria</taxon>
        <taxon>Pseudomonadati</taxon>
        <taxon>Pseudomonadota</taxon>
        <taxon>Gammaproteobacteria</taxon>
        <taxon>Enterobacterales</taxon>
        <taxon>Thorselliaceae</taxon>
        <taxon>Thorsellia</taxon>
    </lineage>
</organism>
<proteinExistence type="predicted"/>
<sequence length="509" mass="57214">MKDYAPFGHGNNNPVEYAARIRKAANLSETIKIEEIPDAQFEIMINTIESQEGYIAGEEGWIQTTTVTVTDGSRPIPNEPAQVKLGNKTYEMETDSFGRLPLIAHDEPGKQISISTKNATGEYQKVYQAEMAESSKLILLVKNFIQFSANARVHDPKITPLPDIRKPQKYVIQPKDTLSKIAKSFNVDMNDLAKKNNIADINKIYPGETLIIYGEKQPENKPEQYTVKKGDSLYKIAREKGTSIEKIAQDNNISDINRLDIGQILVISSSSAPAKAPVKTESKKQEDNNEDNNKEKSQANKKNESKGKDINLKSENNNPANTVPIDQKRAPWMEYAINEAKKWAGKDETIINETINYHKEVNVGLKTIVGDNNPWCASFVNYCFQCADYPISSPPSRASSFIDNSNFKKIDRPVYGCLIIWEKPSGSGHVGFIYGKDKVSNDMIILGGNQNDSINFRLKSSFKMPFKGYYAPDTYDISKEPDLSIMEIDELIRDFNMGNVQDSNNIRTR</sequence>
<name>A0A1I0FT10_9GAMM</name>
<dbReference type="PROSITE" id="PS51782">
    <property type="entry name" value="LYSM"/>
    <property type="match status" value="2"/>
</dbReference>
<dbReference type="Gene3D" id="3.10.350.10">
    <property type="entry name" value="LysM domain"/>
    <property type="match status" value="2"/>
</dbReference>
<dbReference type="Gene3D" id="3.90.1720.10">
    <property type="entry name" value="endopeptidase domain like (from Nostoc punctiforme)"/>
    <property type="match status" value="1"/>
</dbReference>
<dbReference type="CDD" id="cd00118">
    <property type="entry name" value="LysM"/>
    <property type="match status" value="2"/>
</dbReference>